<evidence type="ECO:0000259" key="2">
    <source>
        <dbReference type="Pfam" id="PF13649"/>
    </source>
</evidence>
<evidence type="ECO:0000259" key="3">
    <source>
        <dbReference type="Pfam" id="PF21782"/>
    </source>
</evidence>
<feature type="domain" description="Methyltransferase" evidence="2">
    <location>
        <begin position="46"/>
        <end position="143"/>
    </location>
</feature>
<gene>
    <name evidence="4" type="ORF">TPSD3_09320</name>
</gene>
<dbReference type="InterPro" id="IPR048976">
    <property type="entry name" value="WHD_PKMT"/>
</dbReference>
<evidence type="ECO:0000259" key="1">
    <source>
        <dbReference type="Pfam" id="PF10119"/>
    </source>
</evidence>
<dbReference type="Gene3D" id="3.40.50.150">
    <property type="entry name" value="Vaccinia Virus protein VP39"/>
    <property type="match status" value="1"/>
</dbReference>
<name>A0A251X937_9GAMM</name>
<dbReference type="CDD" id="cd02440">
    <property type="entry name" value="AdoMet_MTases"/>
    <property type="match status" value="1"/>
</dbReference>
<dbReference type="RefSeq" id="WP_086488272.1">
    <property type="nucleotide sequence ID" value="NZ_MSLT01000012.1"/>
</dbReference>
<dbReference type="InterPro" id="IPR029063">
    <property type="entry name" value="SAM-dependent_MTases_sf"/>
</dbReference>
<dbReference type="PANTHER" id="PTHR43667">
    <property type="entry name" value="CYCLOPROPANE-FATTY-ACYL-PHOSPHOLIPID SYNTHASE"/>
    <property type="match status" value="1"/>
</dbReference>
<dbReference type="InterPro" id="IPR041698">
    <property type="entry name" value="Methyltransf_25"/>
</dbReference>
<dbReference type="Proteomes" id="UP000194798">
    <property type="component" value="Unassembled WGS sequence"/>
</dbReference>
<feature type="domain" description="PKMT C-terminal winged helix" evidence="3">
    <location>
        <begin position="412"/>
        <end position="515"/>
    </location>
</feature>
<protein>
    <recommendedName>
        <fullName evidence="6">Methyltransferase domain-containing protein</fullName>
    </recommendedName>
</protein>
<dbReference type="Pfam" id="PF21782">
    <property type="entry name" value="WHD_PKMT"/>
    <property type="match status" value="1"/>
</dbReference>
<reference evidence="4 5" key="1">
    <citation type="submission" date="2016-12" db="EMBL/GenBank/DDBJ databases">
        <title>Thioflexothrix psekupsii D3 genome sequencing and assembly.</title>
        <authorList>
            <person name="Fomenkov A."/>
            <person name="Vincze T."/>
            <person name="Grabovich M."/>
            <person name="Anton B.P."/>
            <person name="Dubinina G."/>
            <person name="Orlova M."/>
            <person name="Belousova E."/>
            <person name="Roberts R.J."/>
        </authorList>
    </citation>
    <scope>NUCLEOTIDE SEQUENCE [LARGE SCALE GENOMIC DNA]</scope>
    <source>
        <strain evidence="4">D3</strain>
    </source>
</reference>
<dbReference type="InterPro" id="IPR050723">
    <property type="entry name" value="CFA/CMAS"/>
</dbReference>
<sequence length="518" mass="58445">MTHSVMQHYDTLPYHSDPLAYTHPSRIATIGTLFGVNPPDVRTARILELACGDGRNLTAIASSLPNAQCVGIDLSNKHIEIGQQRLQQFGLNNIRLIQQDIKDFQVEAGSFDYIIVHGLYSWVAAEVRARVLTICQHALSEHGMAYISYNTLPGSHLRHTIRDLIQFYTRPVNDTTQQIAILRQTLHLLLQASSASQDAHSQLLASELQLFSQLSDSYLFHEFLELDNHAFYFHEFVETVQRYGLNYVGDIYLHSMLPNQLPEAAVQAVQQLSRDILYQEQQLDILRNRRFRHTLLCRQTVKLNRTLTPEQIKGLAIASSLSAKTDNPTQFSNAQGTIDTRHGFIQTALTLLQQNWPKAIPFNQVVELTRQAYPESNADDIEHLASTLLRAYTAGLIEANVLASGFVVTVSDAPKVLPLAREEAKIARQVTNLRCELVNIENVIAHKLLPHLTGERTRAQLLDLVHEWLQQGEIQLNFQSPDGTQAQIQLNVQQQRDILKTILDEALYLIAKAALLIE</sequence>
<evidence type="ECO:0000313" key="5">
    <source>
        <dbReference type="Proteomes" id="UP000194798"/>
    </source>
</evidence>
<dbReference type="EMBL" id="MSLT01000012">
    <property type="protein sequence ID" value="OUD14491.1"/>
    <property type="molecule type" value="Genomic_DNA"/>
</dbReference>
<dbReference type="PANTHER" id="PTHR43667:SF2">
    <property type="entry name" value="FATTY ACID C-METHYL TRANSFERASE"/>
    <property type="match status" value="1"/>
</dbReference>
<dbReference type="OrthoDB" id="323463at2"/>
<dbReference type="SUPFAM" id="SSF53335">
    <property type="entry name" value="S-adenosyl-L-methionine-dependent methyltransferases"/>
    <property type="match status" value="1"/>
</dbReference>
<comment type="caution">
    <text evidence="4">The sequence shown here is derived from an EMBL/GenBank/DDBJ whole genome shotgun (WGS) entry which is preliminary data.</text>
</comment>
<organism evidence="4 5">
    <name type="scientific">Thioflexithrix psekupsensis</name>
    <dbReference type="NCBI Taxonomy" id="1570016"/>
    <lineage>
        <taxon>Bacteria</taxon>
        <taxon>Pseudomonadati</taxon>
        <taxon>Pseudomonadota</taxon>
        <taxon>Gammaproteobacteria</taxon>
        <taxon>Thiotrichales</taxon>
        <taxon>Thioflexithrix</taxon>
    </lineage>
</organism>
<accession>A0A251X937</accession>
<evidence type="ECO:0000313" key="4">
    <source>
        <dbReference type="EMBL" id="OUD14491.1"/>
    </source>
</evidence>
<dbReference type="InterPro" id="IPR018773">
    <property type="entry name" value="MeTrfase_reg_dom_prd"/>
</dbReference>
<feature type="domain" description="Methyltransferase regulatory" evidence="1">
    <location>
        <begin position="216"/>
        <end position="298"/>
    </location>
</feature>
<dbReference type="AlphaFoldDB" id="A0A251X937"/>
<dbReference type="Pfam" id="PF13649">
    <property type="entry name" value="Methyltransf_25"/>
    <property type="match status" value="1"/>
</dbReference>
<proteinExistence type="predicted"/>
<evidence type="ECO:0008006" key="6">
    <source>
        <dbReference type="Google" id="ProtNLM"/>
    </source>
</evidence>
<dbReference type="Pfam" id="PF10119">
    <property type="entry name" value="MethyTransf_Reg"/>
    <property type="match status" value="1"/>
</dbReference>
<keyword evidence="5" id="KW-1185">Reference proteome</keyword>